<keyword evidence="1" id="KW-0812">Transmembrane</keyword>
<reference evidence="3" key="1">
    <citation type="submission" date="2018-12" db="EMBL/GenBank/DDBJ databases">
        <title>The complete genome of Metarhizium rileyi, a key fungal pathogen of Lepidoptera.</title>
        <authorList>
            <person name="Binneck E."/>
            <person name="Lastra C.C.L."/>
            <person name="Sosa-Gomez D.R."/>
        </authorList>
    </citation>
    <scope>NUCLEOTIDE SEQUENCE [LARGE SCALE GENOMIC DNA]</scope>
    <source>
        <strain evidence="3">Cep018-CH2</strain>
    </source>
</reference>
<feature type="transmembrane region" description="Helical" evidence="1">
    <location>
        <begin position="23"/>
        <end position="42"/>
    </location>
</feature>
<protein>
    <submittedName>
        <fullName evidence="2">Uncharacterized protein</fullName>
    </submittedName>
</protein>
<gene>
    <name evidence="2" type="ORF">ED733_004554</name>
</gene>
<evidence type="ECO:0000256" key="1">
    <source>
        <dbReference type="SAM" id="Phobius"/>
    </source>
</evidence>
<dbReference type="AlphaFoldDB" id="A0A5C6G968"/>
<evidence type="ECO:0000313" key="2">
    <source>
        <dbReference type="EMBL" id="TWU73208.1"/>
    </source>
</evidence>
<dbReference type="EMBL" id="SBHS01000020">
    <property type="protein sequence ID" value="TWU73208.1"/>
    <property type="molecule type" value="Genomic_DNA"/>
</dbReference>
<proteinExistence type="predicted"/>
<organism evidence="2 3">
    <name type="scientific">Metarhizium rileyi (strain RCEF 4871)</name>
    <name type="common">Nomuraea rileyi</name>
    <dbReference type="NCBI Taxonomy" id="1649241"/>
    <lineage>
        <taxon>Eukaryota</taxon>
        <taxon>Fungi</taxon>
        <taxon>Dikarya</taxon>
        <taxon>Ascomycota</taxon>
        <taxon>Pezizomycotina</taxon>
        <taxon>Sordariomycetes</taxon>
        <taxon>Hypocreomycetidae</taxon>
        <taxon>Hypocreales</taxon>
        <taxon>Clavicipitaceae</taxon>
        <taxon>Metarhizium</taxon>
    </lineage>
</organism>
<evidence type="ECO:0000313" key="3">
    <source>
        <dbReference type="Proteomes" id="UP000317257"/>
    </source>
</evidence>
<comment type="caution">
    <text evidence="2">The sequence shown here is derived from an EMBL/GenBank/DDBJ whole genome shotgun (WGS) entry which is preliminary data.</text>
</comment>
<name>A0A5C6G968_METRR</name>
<accession>A0A5C6G968</accession>
<keyword evidence="1" id="KW-0472">Membrane</keyword>
<dbReference type="Proteomes" id="UP000317257">
    <property type="component" value="Unassembled WGS sequence"/>
</dbReference>
<keyword evidence="1" id="KW-1133">Transmembrane helix</keyword>
<sequence>MADSLSSASTPDKSNIVLSGPDFAADVILIIIWAFVFDGLVYDLARGYDVHFVLRMTVNGHEWLARTAVFLGMWTGVGSSLVRVR</sequence>